<organism evidence="5 6">
    <name type="scientific">Asticcacaulis currens</name>
    <dbReference type="NCBI Taxonomy" id="2984210"/>
    <lineage>
        <taxon>Bacteria</taxon>
        <taxon>Pseudomonadati</taxon>
        <taxon>Pseudomonadota</taxon>
        <taxon>Alphaproteobacteria</taxon>
        <taxon>Caulobacterales</taxon>
        <taxon>Caulobacteraceae</taxon>
        <taxon>Asticcacaulis</taxon>
    </lineage>
</organism>
<dbReference type="SUPFAM" id="SSF48173">
    <property type="entry name" value="Cryptochrome/photolyase FAD-binding domain"/>
    <property type="match status" value="1"/>
</dbReference>
<dbReference type="Proteomes" id="UP001216595">
    <property type="component" value="Unassembled WGS sequence"/>
</dbReference>
<evidence type="ECO:0000313" key="5">
    <source>
        <dbReference type="EMBL" id="MDC7694374.1"/>
    </source>
</evidence>
<evidence type="ECO:0000256" key="1">
    <source>
        <dbReference type="ARBA" id="ARBA00001974"/>
    </source>
</evidence>
<dbReference type="EMBL" id="JAQQKW010000004">
    <property type="protein sequence ID" value="MDC7694374.1"/>
    <property type="molecule type" value="Genomic_DNA"/>
</dbReference>
<reference evidence="5 6" key="1">
    <citation type="submission" date="2023-01" db="EMBL/GenBank/DDBJ databases">
        <title>Novel species of the genus Asticcacaulis isolated from rivers.</title>
        <authorList>
            <person name="Lu H."/>
        </authorList>
    </citation>
    <scope>NUCLEOTIDE SEQUENCE [LARGE SCALE GENOMIC DNA]</scope>
    <source>
        <strain evidence="5 6">DXS10W</strain>
    </source>
</reference>
<evidence type="ECO:0000256" key="3">
    <source>
        <dbReference type="ARBA" id="ARBA00022827"/>
    </source>
</evidence>
<dbReference type="InterPro" id="IPR036134">
    <property type="entry name" value="Crypto/Photolyase_FAD-like_sf"/>
</dbReference>
<accession>A0ABT5IDZ3</accession>
<comment type="cofactor">
    <cofactor evidence="1">
        <name>FAD</name>
        <dbReference type="ChEBI" id="CHEBI:57692"/>
    </cofactor>
</comment>
<comment type="caution">
    <text evidence="5">The sequence shown here is derived from an EMBL/GenBank/DDBJ whole genome shotgun (WGS) entry which is preliminary data.</text>
</comment>
<name>A0ABT5IDZ3_9CAUL</name>
<sequence length="390" mass="42500">MPPETPTRAEGLARLSAFLPRAGSAYARDRNVDPGPQEAGHVSRLSPFVRHRLIGEWELARAAEQAHGAAATKFIDEVCWRAYWRGYLEMRPALWTRYVAYLISDEAESVRATGDYQAAVEGRTGIDAFDVWASELITTGYLHNHARMSFASIWMHTLRLPWQLGAAFFLEHLLDGDEAANTLSWRWVAGLHTPGKVYLASTEAIATCSAGRFRPTGLARHAAPVAPEPPAPVAALPVPVPAPRWPCVLMVTPEDLGADGFRLDNLSIVGVAAFVTGKASAAAATAAAAQTVARQIGTEVRPFTSRTELEDALTAFGTRSLLTSRLPLGRTRTGLDALLRDNEGPIPLYERTRQWDAVAWPAAAKGFFAYRPVIAHLMALTDPGGFWDRP</sequence>
<evidence type="ECO:0000313" key="6">
    <source>
        <dbReference type="Proteomes" id="UP001216595"/>
    </source>
</evidence>
<evidence type="ECO:0000259" key="4">
    <source>
        <dbReference type="Pfam" id="PF03441"/>
    </source>
</evidence>
<dbReference type="Gene3D" id="1.10.579.10">
    <property type="entry name" value="DNA Cyclobutane Dipyrimidine Photolyase, subunit A, domain 3"/>
    <property type="match status" value="1"/>
</dbReference>
<dbReference type="PANTHER" id="PTHR11455:SF9">
    <property type="entry name" value="CRYPTOCHROME CIRCADIAN CLOCK 5 ISOFORM X1"/>
    <property type="match status" value="1"/>
</dbReference>
<dbReference type="InterPro" id="IPR005101">
    <property type="entry name" value="Cryptochr/Photolyase_FAD-bd"/>
</dbReference>
<dbReference type="Gene3D" id="1.25.40.80">
    <property type="match status" value="1"/>
</dbReference>
<dbReference type="InterPro" id="IPR002081">
    <property type="entry name" value="Cryptochrome/DNA_photolyase_1"/>
</dbReference>
<keyword evidence="3" id="KW-0274">FAD</keyword>
<keyword evidence="6" id="KW-1185">Reference proteome</keyword>
<keyword evidence="2" id="KW-0285">Flavoprotein</keyword>
<feature type="domain" description="Cryptochrome/DNA photolyase FAD-binding" evidence="4">
    <location>
        <begin position="74"/>
        <end position="195"/>
    </location>
</feature>
<proteinExistence type="predicted"/>
<gene>
    <name evidence="5" type="ORF">PQU94_08775</name>
</gene>
<dbReference type="RefSeq" id="WP_272741085.1">
    <property type="nucleotide sequence ID" value="NZ_JAQQKW010000004.1"/>
</dbReference>
<evidence type="ECO:0000256" key="2">
    <source>
        <dbReference type="ARBA" id="ARBA00022630"/>
    </source>
</evidence>
<dbReference type="PANTHER" id="PTHR11455">
    <property type="entry name" value="CRYPTOCHROME"/>
    <property type="match status" value="1"/>
</dbReference>
<dbReference type="Pfam" id="PF03441">
    <property type="entry name" value="FAD_binding_7"/>
    <property type="match status" value="1"/>
</dbReference>
<protein>
    <submittedName>
        <fullName evidence="5">FAD-binding domain-containing protein</fullName>
    </submittedName>
</protein>